<dbReference type="EMBL" id="JAMWMK010000030">
    <property type="protein sequence ID" value="MDC4248935.1"/>
    <property type="molecule type" value="Genomic_DNA"/>
</dbReference>
<reference evidence="1" key="1">
    <citation type="submission" date="2022-05" db="EMBL/GenBank/DDBJ databases">
        <title>Draft genome sequences of Clostridium perfringens strains isolated from Peru.</title>
        <authorList>
            <person name="Hurtado R."/>
            <person name="Lima L."/>
            <person name="Sousa T."/>
            <person name="Jaiswal A.K."/>
            <person name="Tiwari S."/>
            <person name="Maturrano L."/>
            <person name="Brenig B."/>
            <person name="Azevedo V."/>
        </authorList>
    </citation>
    <scope>NUCLEOTIDE SEQUENCE</scope>
    <source>
        <strain evidence="1">CP4</strain>
    </source>
</reference>
<dbReference type="Proteomes" id="UP001141166">
    <property type="component" value="Unassembled WGS sequence"/>
</dbReference>
<proteinExistence type="predicted"/>
<evidence type="ECO:0000313" key="1">
    <source>
        <dbReference type="EMBL" id="MDC4248935.1"/>
    </source>
</evidence>
<sequence length="56" mass="6539">MDNETFIKHIREALERSDLSQVEAKQVEELLKTLLTNHTPEELSRLLLGIIEPMHK</sequence>
<organism evidence="1 2">
    <name type="scientific">Enterococcus faecium</name>
    <name type="common">Streptococcus faecium</name>
    <dbReference type="NCBI Taxonomy" id="1352"/>
    <lineage>
        <taxon>Bacteria</taxon>
        <taxon>Bacillati</taxon>
        <taxon>Bacillota</taxon>
        <taxon>Bacilli</taxon>
        <taxon>Lactobacillales</taxon>
        <taxon>Enterococcaceae</taxon>
        <taxon>Enterococcus</taxon>
    </lineage>
</organism>
<dbReference type="RefSeq" id="WP_272471494.1">
    <property type="nucleotide sequence ID" value="NZ_JAMWMK010000030.1"/>
</dbReference>
<name>A0A9X3XWN5_ENTFC</name>
<protein>
    <submittedName>
        <fullName evidence="1">Uncharacterized protein</fullName>
    </submittedName>
</protein>
<comment type="caution">
    <text evidence="1">The sequence shown here is derived from an EMBL/GenBank/DDBJ whole genome shotgun (WGS) entry which is preliminary data.</text>
</comment>
<gene>
    <name evidence="1" type="ORF">M3X98_13040</name>
</gene>
<evidence type="ECO:0000313" key="2">
    <source>
        <dbReference type="Proteomes" id="UP001141166"/>
    </source>
</evidence>
<accession>A0A9X3XWN5</accession>
<dbReference type="AlphaFoldDB" id="A0A9X3XWN5"/>